<keyword evidence="6 7" id="KW-0472">Membrane</keyword>
<dbReference type="InterPro" id="IPR010290">
    <property type="entry name" value="TM_effector"/>
</dbReference>
<evidence type="ECO:0000313" key="9">
    <source>
        <dbReference type="EMBL" id="MBW8286572.1"/>
    </source>
</evidence>
<dbReference type="Proteomes" id="UP000711178">
    <property type="component" value="Unassembled WGS sequence"/>
</dbReference>
<feature type="domain" description="Major facilitator superfamily (MFS) profile" evidence="8">
    <location>
        <begin position="1"/>
        <end position="411"/>
    </location>
</feature>
<feature type="transmembrane region" description="Helical" evidence="7">
    <location>
        <begin position="298"/>
        <end position="316"/>
    </location>
</feature>
<evidence type="ECO:0000313" key="10">
    <source>
        <dbReference type="Proteomes" id="UP000711178"/>
    </source>
</evidence>
<reference evidence="9 10" key="1">
    <citation type="submission" date="2021-05" db="EMBL/GenBank/DDBJ databases">
        <title>Draft Whole Genome Sequencing Of Biosensor Chromobacterium violaceum Strain CV026 Reveals A Regulatory RNA In Chromobacterium violaceum Phenotype Regulatory Network.</title>
        <authorList>
            <person name="Hong K.W."/>
            <person name="Chan K.G."/>
            <person name="Chang C.-Y."/>
        </authorList>
    </citation>
    <scope>NUCLEOTIDE SEQUENCE [LARGE SCALE GENOMIC DNA]</scope>
    <source>
        <strain evidence="9 10">ATCC 31532</strain>
    </source>
</reference>
<dbReference type="GeneID" id="89687738"/>
<feature type="transmembrane region" description="Helical" evidence="7">
    <location>
        <begin position="17"/>
        <end position="36"/>
    </location>
</feature>
<feature type="transmembrane region" description="Helical" evidence="7">
    <location>
        <begin position="56"/>
        <end position="74"/>
    </location>
</feature>
<gene>
    <name evidence="9" type="ORF">KIF53_02860</name>
</gene>
<dbReference type="Gene3D" id="1.20.1250.20">
    <property type="entry name" value="MFS general substrate transporter like domains"/>
    <property type="match status" value="1"/>
</dbReference>
<comment type="caution">
    <text evidence="9">The sequence shown here is derived from an EMBL/GenBank/DDBJ whole genome shotgun (WGS) entry which is preliminary data.</text>
</comment>
<evidence type="ECO:0000256" key="2">
    <source>
        <dbReference type="ARBA" id="ARBA00022448"/>
    </source>
</evidence>
<dbReference type="InterPro" id="IPR020846">
    <property type="entry name" value="MFS_dom"/>
</dbReference>
<feature type="transmembrane region" description="Helical" evidence="7">
    <location>
        <begin position="265"/>
        <end position="286"/>
    </location>
</feature>
<accession>A0ABS7F908</accession>
<evidence type="ECO:0000256" key="1">
    <source>
        <dbReference type="ARBA" id="ARBA00004651"/>
    </source>
</evidence>
<evidence type="ECO:0000256" key="6">
    <source>
        <dbReference type="ARBA" id="ARBA00023136"/>
    </source>
</evidence>
<dbReference type="EMBL" id="JAHDTB010000001">
    <property type="protein sequence ID" value="MBW8286572.1"/>
    <property type="molecule type" value="Genomic_DNA"/>
</dbReference>
<feature type="transmembrane region" description="Helical" evidence="7">
    <location>
        <begin position="86"/>
        <end position="105"/>
    </location>
</feature>
<evidence type="ECO:0000256" key="4">
    <source>
        <dbReference type="ARBA" id="ARBA00022692"/>
    </source>
</evidence>
<name>A0ABS7F908_9NEIS</name>
<dbReference type="PANTHER" id="PTHR23513">
    <property type="entry name" value="INTEGRAL MEMBRANE EFFLUX PROTEIN-RELATED"/>
    <property type="match status" value="1"/>
</dbReference>
<feature type="transmembrane region" description="Helical" evidence="7">
    <location>
        <begin position="379"/>
        <end position="402"/>
    </location>
</feature>
<feature type="transmembrane region" description="Helical" evidence="7">
    <location>
        <begin position="353"/>
        <end position="373"/>
    </location>
</feature>
<dbReference type="RefSeq" id="WP_065202871.1">
    <property type="nucleotide sequence ID" value="NZ_CP142381.1"/>
</dbReference>
<feature type="transmembrane region" description="Helical" evidence="7">
    <location>
        <begin position="180"/>
        <end position="199"/>
    </location>
</feature>
<proteinExistence type="predicted"/>
<feature type="transmembrane region" description="Helical" evidence="7">
    <location>
        <begin position="322"/>
        <end position="341"/>
    </location>
</feature>
<dbReference type="SUPFAM" id="SSF103473">
    <property type="entry name" value="MFS general substrate transporter"/>
    <property type="match status" value="1"/>
</dbReference>
<protein>
    <submittedName>
        <fullName evidence="9">MFS transporter</fullName>
    </submittedName>
</protein>
<keyword evidence="4 7" id="KW-0812">Transmembrane</keyword>
<feature type="transmembrane region" description="Helical" evidence="7">
    <location>
        <begin position="232"/>
        <end position="253"/>
    </location>
</feature>
<dbReference type="PANTHER" id="PTHR23513:SF11">
    <property type="entry name" value="STAPHYLOFERRIN A TRANSPORTER"/>
    <property type="match status" value="1"/>
</dbReference>
<dbReference type="InterPro" id="IPR036259">
    <property type="entry name" value="MFS_trans_sf"/>
</dbReference>
<comment type="subcellular location">
    <subcellularLocation>
        <location evidence="1">Cell membrane</location>
        <topology evidence="1">Multi-pass membrane protein</topology>
    </subcellularLocation>
</comment>
<keyword evidence="10" id="KW-1185">Reference proteome</keyword>
<organism evidence="9 10">
    <name type="scientific">Chromobacterium subtsugae</name>
    <dbReference type="NCBI Taxonomy" id="251747"/>
    <lineage>
        <taxon>Bacteria</taxon>
        <taxon>Pseudomonadati</taxon>
        <taxon>Pseudomonadota</taxon>
        <taxon>Betaproteobacteria</taxon>
        <taxon>Neisseriales</taxon>
        <taxon>Chromobacteriaceae</taxon>
        <taxon>Chromobacterium</taxon>
    </lineage>
</organism>
<evidence type="ECO:0000256" key="3">
    <source>
        <dbReference type="ARBA" id="ARBA00022475"/>
    </source>
</evidence>
<keyword evidence="5 7" id="KW-1133">Transmembrane helix</keyword>
<dbReference type="Pfam" id="PF05977">
    <property type="entry name" value="MFS_3"/>
    <property type="match status" value="1"/>
</dbReference>
<keyword evidence="3" id="KW-1003">Cell membrane</keyword>
<evidence type="ECO:0000256" key="7">
    <source>
        <dbReference type="SAM" id="Phobius"/>
    </source>
</evidence>
<dbReference type="PROSITE" id="PS50850">
    <property type="entry name" value="MFS"/>
    <property type="match status" value="1"/>
</dbReference>
<evidence type="ECO:0000259" key="8">
    <source>
        <dbReference type="PROSITE" id="PS50850"/>
    </source>
</evidence>
<keyword evidence="2" id="KW-0813">Transport</keyword>
<dbReference type="CDD" id="cd06173">
    <property type="entry name" value="MFS_MefA_like"/>
    <property type="match status" value="1"/>
</dbReference>
<evidence type="ECO:0000256" key="5">
    <source>
        <dbReference type="ARBA" id="ARBA00022989"/>
    </source>
</evidence>
<sequence>MALAALRAWWADLSGPFAYRTFTVVWLTSLAANVGYTVQGVGASWAMASMAPTPTMVALVQTAASVPIALFALLSGVAADAWDRRAVMLASQALVFAVAAALTGFSAAGYLAPAMILACTFLNGCGAALFQPTWQSSVAEQVPRSQLSAAIALDSFSLNFARAAGPAFGGLIVARFTPGAAFLISALAGAVMIAALLSWKRPPPRRHPREKLLAALAGGVAYCWRARRMRDALFRSALFGFLGSPVWALLPLFAKQQFGGAAGTYGMLLAAFGVGATAGALGGAALRARHAKETVVRGGAFAFGLGIIAAAVSPALPGTLLGLSVAGASWVASVSTFNLSIQTGAPDRLAGRALSLFHSCIIGGMSLGSFAWGCVAEPLGVGAALLMSGLLMSASCLLGWLLPLAEADEPDAVLAVSGAGGMDGHCK</sequence>